<sequence length="329" mass="36896">MFLMTNSITIGGFKPFKCTSATWSRSMDNYADSAKIKLPALCRLVKTGDQYEIPEMSTNQVLKSGMPVTISCGYNGLDKVRFKGFIKQINFSVPLEIECEGYSFLLQMDKKIMKHNYVKTTVKKILQDLVADTSIKLSPLVPDIPVSKAELANKSGVQVLEWLKTNMLLTVYFNFDELYVGLRYVDMKRSTTVKHKLGWNVIKDNQLTFNSDKTDTQVNISLKARQPDGVKKEWTDTGTGNKKVLTIQGIDLDSSFLQKLRDDRQLQENQKGYGGKITGFLEPACDLNTVSAISDPRYIERAGNYVIESIEGSFDASGGRQHIGIGIKI</sequence>
<evidence type="ECO:0000313" key="1">
    <source>
        <dbReference type="EMBL" id="SIS72422.1"/>
    </source>
</evidence>
<protein>
    <recommendedName>
        <fullName evidence="3">Phage late control gene D protein (GPD)</fullName>
    </recommendedName>
</protein>
<reference evidence="2" key="1">
    <citation type="submission" date="2017-01" db="EMBL/GenBank/DDBJ databases">
        <authorList>
            <person name="Varghese N."/>
            <person name="Submissions S."/>
        </authorList>
    </citation>
    <scope>NUCLEOTIDE SEQUENCE [LARGE SCALE GENOMIC DNA]</scope>
    <source>
        <strain evidence="2">DSM 21054</strain>
    </source>
</reference>
<name>A0A173MPX4_9BACT</name>
<dbReference type="EMBL" id="FTOR01000001">
    <property type="protein sequence ID" value="SIS72422.1"/>
    <property type="molecule type" value="Genomic_DNA"/>
</dbReference>
<dbReference type="Proteomes" id="UP000186917">
    <property type="component" value="Unassembled WGS sequence"/>
</dbReference>
<organism evidence="1 2">
    <name type="scientific">Filimonas lacunae</name>
    <dbReference type="NCBI Taxonomy" id="477680"/>
    <lineage>
        <taxon>Bacteria</taxon>
        <taxon>Pseudomonadati</taxon>
        <taxon>Bacteroidota</taxon>
        <taxon>Chitinophagia</taxon>
        <taxon>Chitinophagales</taxon>
        <taxon>Chitinophagaceae</taxon>
        <taxon>Filimonas</taxon>
    </lineage>
</organism>
<keyword evidence="2" id="KW-1185">Reference proteome</keyword>
<evidence type="ECO:0008006" key="3">
    <source>
        <dbReference type="Google" id="ProtNLM"/>
    </source>
</evidence>
<accession>A0A173MPX4</accession>
<dbReference type="KEGG" id="fln:FLA_5446"/>
<proteinExistence type="predicted"/>
<evidence type="ECO:0000313" key="2">
    <source>
        <dbReference type="Proteomes" id="UP000186917"/>
    </source>
</evidence>
<dbReference type="RefSeq" id="WP_076375931.1">
    <property type="nucleotide sequence ID" value="NZ_AP017422.1"/>
</dbReference>
<dbReference type="AlphaFoldDB" id="A0A173MPX4"/>
<dbReference type="STRING" id="477680.SAMN05421788_101834"/>
<gene>
    <name evidence="1" type="ORF">SAMN05421788_101834</name>
</gene>
<dbReference type="OrthoDB" id="1065075at2"/>